<feature type="transmembrane region" description="Helical" evidence="5">
    <location>
        <begin position="110"/>
        <end position="133"/>
    </location>
</feature>
<keyword evidence="4 5" id="KW-0472">Membrane</keyword>
<dbReference type="GeneID" id="54474515"/>
<keyword evidence="2 5" id="KW-0812">Transmembrane</keyword>
<feature type="transmembrane region" description="Helical" evidence="5">
    <location>
        <begin position="154"/>
        <end position="172"/>
    </location>
</feature>
<dbReference type="PANTHER" id="PTHR34187">
    <property type="entry name" value="FGR18P"/>
    <property type="match status" value="1"/>
</dbReference>
<dbReference type="InterPro" id="IPR003807">
    <property type="entry name" value="DUF202"/>
</dbReference>
<dbReference type="RefSeq" id="XP_033589724.1">
    <property type="nucleotide sequence ID" value="XM_033733513.1"/>
</dbReference>
<evidence type="ECO:0000256" key="4">
    <source>
        <dbReference type="ARBA" id="ARBA00023136"/>
    </source>
</evidence>
<evidence type="ECO:0000256" key="1">
    <source>
        <dbReference type="ARBA" id="ARBA00004127"/>
    </source>
</evidence>
<organism evidence="7 8">
    <name type="scientific">Neohortaea acidophila</name>
    <dbReference type="NCBI Taxonomy" id="245834"/>
    <lineage>
        <taxon>Eukaryota</taxon>
        <taxon>Fungi</taxon>
        <taxon>Dikarya</taxon>
        <taxon>Ascomycota</taxon>
        <taxon>Pezizomycotina</taxon>
        <taxon>Dothideomycetes</taxon>
        <taxon>Dothideomycetidae</taxon>
        <taxon>Mycosphaerellales</taxon>
        <taxon>Teratosphaeriaceae</taxon>
        <taxon>Neohortaea</taxon>
    </lineage>
</organism>
<protein>
    <recommendedName>
        <fullName evidence="6">DUF202 domain-containing protein</fullName>
    </recommendedName>
</protein>
<keyword evidence="8" id="KW-1185">Reference proteome</keyword>
<proteinExistence type="predicted"/>
<evidence type="ECO:0000259" key="6">
    <source>
        <dbReference type="Pfam" id="PF02656"/>
    </source>
</evidence>
<dbReference type="Proteomes" id="UP000799767">
    <property type="component" value="Unassembled WGS sequence"/>
</dbReference>
<name>A0A6A6PTZ4_9PEZI</name>
<evidence type="ECO:0000256" key="3">
    <source>
        <dbReference type="ARBA" id="ARBA00022989"/>
    </source>
</evidence>
<dbReference type="PANTHER" id="PTHR34187:SF3">
    <property type="entry name" value="DUF DOMAIN PROTEIN (AFU_ORTHOLOGUE AFUA_6G11150)"/>
    <property type="match status" value="1"/>
</dbReference>
<dbReference type="Pfam" id="PF02656">
    <property type="entry name" value="DUF202"/>
    <property type="match status" value="1"/>
</dbReference>
<comment type="subcellular location">
    <subcellularLocation>
        <location evidence="1">Endomembrane system</location>
        <topology evidence="1">Multi-pass membrane protein</topology>
    </subcellularLocation>
</comment>
<feature type="domain" description="DUF202" evidence="6">
    <location>
        <begin position="66"/>
        <end position="137"/>
    </location>
</feature>
<dbReference type="GO" id="GO:0012505">
    <property type="term" value="C:endomembrane system"/>
    <property type="evidence" value="ECO:0007669"/>
    <property type="project" value="UniProtKB-SubCell"/>
</dbReference>
<evidence type="ECO:0000256" key="2">
    <source>
        <dbReference type="ARBA" id="ARBA00022692"/>
    </source>
</evidence>
<keyword evidence="3 5" id="KW-1133">Transmembrane helix</keyword>
<dbReference type="EMBL" id="MU001635">
    <property type="protein sequence ID" value="KAF2483154.1"/>
    <property type="molecule type" value="Genomic_DNA"/>
</dbReference>
<evidence type="ECO:0000256" key="5">
    <source>
        <dbReference type="SAM" id="Phobius"/>
    </source>
</evidence>
<reference evidence="7" key="1">
    <citation type="journal article" date="2020" name="Stud. Mycol.">
        <title>101 Dothideomycetes genomes: a test case for predicting lifestyles and emergence of pathogens.</title>
        <authorList>
            <person name="Haridas S."/>
            <person name="Albert R."/>
            <person name="Binder M."/>
            <person name="Bloem J."/>
            <person name="Labutti K."/>
            <person name="Salamov A."/>
            <person name="Andreopoulos B."/>
            <person name="Baker S."/>
            <person name="Barry K."/>
            <person name="Bills G."/>
            <person name="Bluhm B."/>
            <person name="Cannon C."/>
            <person name="Castanera R."/>
            <person name="Culley D."/>
            <person name="Daum C."/>
            <person name="Ezra D."/>
            <person name="Gonzalez J."/>
            <person name="Henrissat B."/>
            <person name="Kuo A."/>
            <person name="Liang C."/>
            <person name="Lipzen A."/>
            <person name="Lutzoni F."/>
            <person name="Magnuson J."/>
            <person name="Mondo S."/>
            <person name="Nolan M."/>
            <person name="Ohm R."/>
            <person name="Pangilinan J."/>
            <person name="Park H.-J."/>
            <person name="Ramirez L."/>
            <person name="Alfaro M."/>
            <person name="Sun H."/>
            <person name="Tritt A."/>
            <person name="Yoshinaga Y."/>
            <person name="Zwiers L.-H."/>
            <person name="Turgeon B."/>
            <person name="Goodwin S."/>
            <person name="Spatafora J."/>
            <person name="Crous P."/>
            <person name="Grigoriev I."/>
        </authorList>
    </citation>
    <scope>NUCLEOTIDE SEQUENCE</scope>
    <source>
        <strain evidence="7">CBS 113389</strain>
    </source>
</reference>
<dbReference type="InterPro" id="IPR052053">
    <property type="entry name" value="IM_YidH-like"/>
</dbReference>
<sequence length="178" mass="20105">MMASRRPLLRTPSDMVFLNEPYNPLYNLFPSRPVLVHQNNDHQKPIFAERPWLGHLLFDNNDSDARDHCAAERTFLSWLRLATYMAVVAVAILISFHLKHEPTPLERRVALPFGLLFWLLAFACLVSGLFNYIKTVNGYSRRQALVQSGVGTQIVFTVVSCAIIAACILFLATKSSSN</sequence>
<feature type="transmembrane region" description="Helical" evidence="5">
    <location>
        <begin position="81"/>
        <end position="98"/>
    </location>
</feature>
<accession>A0A6A6PTZ4</accession>
<dbReference type="AlphaFoldDB" id="A0A6A6PTZ4"/>
<dbReference type="OrthoDB" id="5525680at2759"/>
<evidence type="ECO:0000313" key="7">
    <source>
        <dbReference type="EMBL" id="KAF2483154.1"/>
    </source>
</evidence>
<evidence type="ECO:0000313" key="8">
    <source>
        <dbReference type="Proteomes" id="UP000799767"/>
    </source>
</evidence>
<gene>
    <name evidence="7" type="ORF">BDY17DRAFT_296905</name>
</gene>